<dbReference type="InterPro" id="IPR049830">
    <property type="entry name" value="HndD"/>
</dbReference>
<dbReference type="Pfam" id="PF00037">
    <property type="entry name" value="Fer4"/>
    <property type="match status" value="1"/>
</dbReference>
<evidence type="ECO:0000256" key="3">
    <source>
        <dbReference type="ARBA" id="ARBA00005404"/>
    </source>
</evidence>
<comment type="caution">
    <text evidence="17">The sequence shown here is derived from an EMBL/GenBank/DDBJ whole genome shotgun (WGS) entry which is preliminary data.</text>
</comment>
<organism evidence="17 18">
    <name type="scientific">Allofournierella massiliensis</name>
    <dbReference type="NCBI Taxonomy" id="1650663"/>
    <lineage>
        <taxon>Bacteria</taxon>
        <taxon>Bacillati</taxon>
        <taxon>Bacillota</taxon>
        <taxon>Clostridia</taxon>
        <taxon>Eubacteriales</taxon>
        <taxon>Oscillospiraceae</taxon>
        <taxon>Allofournierella</taxon>
    </lineage>
</organism>
<dbReference type="InterPro" id="IPR003149">
    <property type="entry name" value="Fe_hydrogenase_ssu"/>
</dbReference>
<evidence type="ECO:0000256" key="2">
    <source>
        <dbReference type="ARBA" id="ARBA00004370"/>
    </source>
</evidence>
<evidence type="ECO:0000256" key="11">
    <source>
        <dbReference type="ARBA" id="ARBA00023027"/>
    </source>
</evidence>
<dbReference type="InterPro" id="IPR017900">
    <property type="entry name" value="4Fe4S_Fe_S_CS"/>
</dbReference>
<dbReference type="Pfam" id="PF02906">
    <property type="entry name" value="Fe_hyd_lg_C"/>
    <property type="match status" value="1"/>
</dbReference>
<dbReference type="GO" id="GO:0016020">
    <property type="term" value="C:membrane"/>
    <property type="evidence" value="ECO:0007669"/>
    <property type="project" value="UniProtKB-SubCell"/>
</dbReference>
<dbReference type="InterPro" id="IPR004108">
    <property type="entry name" value="Fe_hydrogenase_lsu_C"/>
</dbReference>
<dbReference type="OrthoDB" id="9805142at2"/>
<comment type="cofactor">
    <cofactor evidence="1">
        <name>[4Fe-4S] cluster</name>
        <dbReference type="ChEBI" id="CHEBI:49883"/>
    </cofactor>
</comment>
<evidence type="ECO:0000256" key="1">
    <source>
        <dbReference type="ARBA" id="ARBA00001966"/>
    </source>
</evidence>
<protein>
    <submittedName>
        <fullName evidence="17">NADP-reducing hydrogenase subunit HndD</fullName>
    </submittedName>
</protein>
<dbReference type="FunFam" id="3.10.20.740:FF:000004">
    <property type="entry name" value="NADH-quinone oxidoreductase"/>
    <property type="match status" value="1"/>
</dbReference>
<feature type="domain" description="2Fe-2S ferredoxin-type" evidence="14">
    <location>
        <begin position="2"/>
        <end position="81"/>
    </location>
</feature>
<evidence type="ECO:0000256" key="4">
    <source>
        <dbReference type="ARBA" id="ARBA00022485"/>
    </source>
</evidence>
<dbReference type="EMBL" id="SLUM01000005">
    <property type="protein sequence ID" value="TCL59565.1"/>
    <property type="molecule type" value="Genomic_DNA"/>
</dbReference>
<dbReference type="PANTHER" id="PTHR11615">
    <property type="entry name" value="NITRATE, FORMATE, IRON DEHYDROGENASE"/>
    <property type="match status" value="1"/>
</dbReference>
<dbReference type="PROSITE" id="PS51839">
    <property type="entry name" value="4FE4S_HC3"/>
    <property type="match status" value="1"/>
</dbReference>
<dbReference type="PROSITE" id="PS51379">
    <property type="entry name" value="4FE4S_FER_2"/>
    <property type="match status" value="2"/>
</dbReference>
<keyword evidence="5" id="KW-0001">2Fe-2S</keyword>
<evidence type="ECO:0000256" key="9">
    <source>
        <dbReference type="ARBA" id="ARBA00023004"/>
    </source>
</evidence>
<feature type="domain" description="4Fe-4S ferredoxin-type" evidence="15">
    <location>
        <begin position="184"/>
        <end position="213"/>
    </location>
</feature>
<evidence type="ECO:0000313" key="17">
    <source>
        <dbReference type="EMBL" id="TCL59565.1"/>
    </source>
</evidence>
<dbReference type="InterPro" id="IPR017896">
    <property type="entry name" value="4Fe4S_Fe-S-bd"/>
</dbReference>
<evidence type="ECO:0000259" key="15">
    <source>
        <dbReference type="PROSITE" id="PS51379"/>
    </source>
</evidence>
<keyword evidence="4" id="KW-0004">4Fe-4S</keyword>
<dbReference type="InterPro" id="IPR001041">
    <property type="entry name" value="2Fe-2S_ferredoxin-type"/>
</dbReference>
<evidence type="ECO:0000259" key="14">
    <source>
        <dbReference type="PROSITE" id="PS51085"/>
    </source>
</evidence>
<evidence type="ECO:0000256" key="10">
    <source>
        <dbReference type="ARBA" id="ARBA00023014"/>
    </source>
</evidence>
<evidence type="ECO:0000256" key="7">
    <source>
        <dbReference type="ARBA" id="ARBA00022737"/>
    </source>
</evidence>
<name>A0A4R1R2G0_9FIRM</name>
<dbReference type="RefSeq" id="WP_058966852.1">
    <property type="nucleotide sequence ID" value="NZ_CABKVM010000019.1"/>
</dbReference>
<evidence type="ECO:0000256" key="8">
    <source>
        <dbReference type="ARBA" id="ARBA00022967"/>
    </source>
</evidence>
<feature type="domain" description="4Fe-4S His(Cys)3-ligated-type" evidence="16">
    <location>
        <begin position="81"/>
        <end position="120"/>
    </location>
</feature>
<dbReference type="GeneID" id="97379622"/>
<dbReference type="InterPro" id="IPR036991">
    <property type="entry name" value="Fe_hydrogenase_ssu_sf"/>
</dbReference>
<proteinExistence type="inferred from homology"/>
<evidence type="ECO:0000313" key="18">
    <source>
        <dbReference type="Proteomes" id="UP000295184"/>
    </source>
</evidence>
<keyword evidence="10" id="KW-0411">Iron-sulfur</keyword>
<dbReference type="Gene3D" id="3.30.70.20">
    <property type="match status" value="1"/>
</dbReference>
<reference evidence="17 18" key="1">
    <citation type="submission" date="2019-03" db="EMBL/GenBank/DDBJ databases">
        <title>Genomic Encyclopedia of Type Strains, Phase IV (KMG-IV): sequencing the most valuable type-strain genomes for metagenomic binning, comparative biology and taxonomic classification.</title>
        <authorList>
            <person name="Goeker M."/>
        </authorList>
    </citation>
    <scope>NUCLEOTIDE SEQUENCE [LARGE SCALE GENOMIC DNA]</scope>
    <source>
        <strain evidence="17 18">DSM 100451</strain>
    </source>
</reference>
<dbReference type="NCBIfam" id="NF040763">
    <property type="entry name" value="FeFe_hydrog_A6"/>
    <property type="match status" value="1"/>
</dbReference>
<dbReference type="InterPro" id="IPR019574">
    <property type="entry name" value="NADH_UbQ_OxRdtase_Gsu_4Fe4S-bd"/>
</dbReference>
<dbReference type="PROSITE" id="PS51085">
    <property type="entry name" value="2FE2S_FER_2"/>
    <property type="match status" value="1"/>
</dbReference>
<dbReference type="GO" id="GO:0051537">
    <property type="term" value="F:2 iron, 2 sulfur cluster binding"/>
    <property type="evidence" value="ECO:0007669"/>
    <property type="project" value="UniProtKB-KW"/>
</dbReference>
<feature type="domain" description="4Fe-4S ferredoxin-type" evidence="15">
    <location>
        <begin position="141"/>
        <end position="171"/>
    </location>
</feature>
<dbReference type="InterPro" id="IPR013352">
    <property type="entry name" value="Fe_hydrogenase_subset"/>
</dbReference>
<dbReference type="PROSITE" id="PS00198">
    <property type="entry name" value="4FE4S_FER_1"/>
    <property type="match status" value="1"/>
</dbReference>
<dbReference type="InterPro" id="IPR036010">
    <property type="entry name" value="2Fe-2S_ferredoxin-like_sf"/>
</dbReference>
<dbReference type="STRING" id="1650663.GCA_001486665_03315"/>
<accession>A0A4R1R2G0</accession>
<dbReference type="GO" id="GO:0051539">
    <property type="term" value="F:4 iron, 4 sulfur cluster binding"/>
    <property type="evidence" value="ECO:0007669"/>
    <property type="project" value="UniProtKB-KW"/>
</dbReference>
<evidence type="ECO:0000256" key="13">
    <source>
        <dbReference type="ARBA" id="ARBA00034078"/>
    </source>
</evidence>
<dbReference type="Gene3D" id="3.40.50.1780">
    <property type="match status" value="1"/>
</dbReference>
<dbReference type="GO" id="GO:0008901">
    <property type="term" value="F:ferredoxin hydrogenase activity"/>
    <property type="evidence" value="ECO:0007669"/>
    <property type="project" value="InterPro"/>
</dbReference>
<evidence type="ECO:0000259" key="16">
    <source>
        <dbReference type="PROSITE" id="PS51839"/>
    </source>
</evidence>
<comment type="cofactor">
    <cofactor evidence="13">
        <name>[2Fe-2S] cluster</name>
        <dbReference type="ChEBI" id="CHEBI:190135"/>
    </cofactor>
</comment>
<dbReference type="NCBIfam" id="TIGR02512">
    <property type="entry name" value="FeFe_hydrog_A"/>
    <property type="match status" value="1"/>
</dbReference>
<keyword evidence="8" id="KW-1278">Translocase</keyword>
<evidence type="ECO:0000256" key="5">
    <source>
        <dbReference type="ARBA" id="ARBA00022714"/>
    </source>
</evidence>
<dbReference type="SUPFAM" id="SSF54862">
    <property type="entry name" value="4Fe-4S ferredoxins"/>
    <property type="match status" value="1"/>
</dbReference>
<dbReference type="Pfam" id="PF02256">
    <property type="entry name" value="Fe_hyd_SSU"/>
    <property type="match status" value="1"/>
</dbReference>
<keyword evidence="7" id="KW-0677">Repeat</keyword>
<dbReference type="SMART" id="SM00902">
    <property type="entry name" value="Fe_hyd_SSU"/>
    <property type="match status" value="1"/>
</dbReference>
<comment type="subcellular location">
    <subcellularLocation>
        <location evidence="2">Membrane</location>
    </subcellularLocation>
</comment>
<dbReference type="CDD" id="cd00207">
    <property type="entry name" value="fer2"/>
    <property type="match status" value="1"/>
</dbReference>
<dbReference type="Pfam" id="PF10588">
    <property type="entry name" value="NADH-G_4Fe-4S_3"/>
    <property type="match status" value="1"/>
</dbReference>
<keyword evidence="9" id="KW-0408">Iron</keyword>
<dbReference type="SUPFAM" id="SSF53920">
    <property type="entry name" value="Fe-only hydrogenase"/>
    <property type="match status" value="1"/>
</dbReference>
<comment type="similarity">
    <text evidence="3">Belongs to the complex I 75 kDa subunit family.</text>
</comment>
<evidence type="ECO:0000256" key="12">
    <source>
        <dbReference type="ARBA" id="ARBA00023136"/>
    </source>
</evidence>
<dbReference type="Pfam" id="PF13510">
    <property type="entry name" value="Fer2_4"/>
    <property type="match status" value="1"/>
</dbReference>
<dbReference type="FunFam" id="3.30.70.20:FF:000035">
    <property type="entry name" value="Iron hydrogenase 1"/>
    <property type="match status" value="1"/>
</dbReference>
<dbReference type="Gene3D" id="3.10.20.740">
    <property type="match status" value="1"/>
</dbReference>
<gene>
    <name evidence="17" type="ORF">EDD77_10511</name>
</gene>
<keyword evidence="11" id="KW-0520">NAD</keyword>
<dbReference type="Gene3D" id="4.10.260.20">
    <property type="entry name" value="Iron hydrogenase, small subunit"/>
    <property type="match status" value="1"/>
</dbReference>
<dbReference type="Proteomes" id="UP000295184">
    <property type="component" value="Unassembled WGS sequence"/>
</dbReference>
<dbReference type="GO" id="GO:0005506">
    <property type="term" value="F:iron ion binding"/>
    <property type="evidence" value="ECO:0007669"/>
    <property type="project" value="InterPro"/>
</dbReference>
<dbReference type="InterPro" id="IPR009016">
    <property type="entry name" value="Fe_hydrogenase"/>
</dbReference>
<evidence type="ECO:0000256" key="6">
    <source>
        <dbReference type="ARBA" id="ARBA00022723"/>
    </source>
</evidence>
<sequence length="584" mass="63483">MNMVNLKINNVPCQAPEGSTILEAAHAVGITIPTLCYLKEIKRVNGACRVCVVEVKGAKNLLPACVYPVSEGMEVFTNTKRVQNARKMNLELILSIHNQDCMSCVRNGDCELLRLCKQYGVDKSNAFEGVLPERQDDDSAPHLVKDSSKCIICRRCISTCAENQGVGVINVVERGFNTHIACAFEGKLADSTCIGCGQCIVVCPTAALVERDDTEKVWAALDDPTRHVVVQTAPSVRAALGEEFGLPIGTNVQGKMVAALRRLGFDGVFDTDFAADMTIMEEAHEFLERVKNGGKLPLITSCSPGWVKYCETFHPDFIPNLSSCKSPQQMFGALSKTYYAEKMGLDPRNVYCVSVMPCTAKKFEIGRPDQSAAGDGIPDVDVAITTRELARMIHRSGLRFNDLPDEDFDPAMGQATGAGHIFGATGGVMEAALRTAVETLTGEKVELVEFTQVRGTDAIKEAEYQVAGLTLRVCVVSGTANAGKVLDMVRSGEKQYDMIEVMACPGGCVNGGGQPIQPAPVRNFTDIRALRAKALYDQDEASVLRRSHENPLVQQVYAEFLGEPGSEKAHHILHTSYAPRPRLF</sequence>
<keyword evidence="12" id="KW-0472">Membrane</keyword>
<dbReference type="SMART" id="SM00929">
    <property type="entry name" value="NADH-G_4Fe-4S_3"/>
    <property type="match status" value="1"/>
</dbReference>
<dbReference type="AlphaFoldDB" id="A0A4R1R2G0"/>
<dbReference type="SUPFAM" id="SSF54292">
    <property type="entry name" value="2Fe-2S ferredoxin-like"/>
    <property type="match status" value="1"/>
</dbReference>
<dbReference type="InterPro" id="IPR050340">
    <property type="entry name" value="Cytosolic_Fe-S_CAF"/>
</dbReference>
<keyword evidence="6" id="KW-0479">Metal-binding</keyword>
<dbReference type="Gene3D" id="3.40.950.10">
    <property type="entry name" value="Fe-only Hydrogenase (Larger Subunit), Chain L, domain 3"/>
    <property type="match status" value="1"/>
</dbReference>